<dbReference type="SMART" id="SM00184">
    <property type="entry name" value="RING"/>
    <property type="match status" value="1"/>
</dbReference>
<keyword evidence="7" id="KW-1185">Reference proteome</keyword>
<evidence type="ECO:0000313" key="6">
    <source>
        <dbReference type="EMBL" id="KYO29842.1"/>
    </source>
</evidence>
<name>A0A151MZ96_ALLMI</name>
<dbReference type="InterPro" id="IPR013083">
    <property type="entry name" value="Znf_RING/FYVE/PHD"/>
</dbReference>
<keyword evidence="2 4" id="KW-0863">Zinc-finger</keyword>
<accession>A0A151MZ96</accession>
<sequence>MEALEEVLSCPVCLELFTPPVLVLVCAHNFCKQCLEKILTIQNCTHVNGHFCCPICRKVIYLRGRGIPGLQRNILVEGILEKFKDVLENIRAQEQKQLSQVCEKHEEYMNVTCVTDDEPIGAICKLFGTQEHRSVAQVLQKSEDRPQTRKEAEKLINGLTSSTIDIQVMIDTVGTSLLNGISCRIAALKAKLQEDYYTKLEKLQPASSGTEPPMQLYQQMKAFLEQHSNSVQFLQEDKKFKKKTEQIIEGSSFCQVPTKYKISMKQYFEELIRGINIKDYLSPTANKAFPSTSDLQEACMPLGPAFDFSGESPDQTFCRRVLGIFEKTNDMEQDCSEKHPTMPATTHQTVTNPLESYHKCLESRARIAIYGTEQNPIGGTGGLDSIRVLGAALGHPAAGYTASDQFLPMSQEGSYLVQHDINLHLYSCEDY</sequence>
<dbReference type="InterPro" id="IPR001841">
    <property type="entry name" value="Znf_RING"/>
</dbReference>
<dbReference type="Gene3D" id="3.30.40.10">
    <property type="entry name" value="Zinc/RING finger domain, C3HC4 (zinc finger)"/>
    <property type="match status" value="1"/>
</dbReference>
<proteinExistence type="predicted"/>
<evidence type="ECO:0000256" key="3">
    <source>
        <dbReference type="ARBA" id="ARBA00022833"/>
    </source>
</evidence>
<gene>
    <name evidence="6" type="ORF">Y1Q_0023183</name>
</gene>
<keyword evidence="3" id="KW-0862">Zinc</keyword>
<dbReference type="Pfam" id="PF13445">
    <property type="entry name" value="zf-RING_UBOX"/>
    <property type="match status" value="1"/>
</dbReference>
<evidence type="ECO:0000259" key="5">
    <source>
        <dbReference type="PROSITE" id="PS50089"/>
    </source>
</evidence>
<keyword evidence="1" id="KW-0479">Metal-binding</keyword>
<dbReference type="GO" id="GO:0008270">
    <property type="term" value="F:zinc ion binding"/>
    <property type="evidence" value="ECO:0007669"/>
    <property type="project" value="UniProtKB-KW"/>
</dbReference>
<dbReference type="PANTHER" id="PTHR25462:SF296">
    <property type="entry name" value="MEIOTIC P26, ISOFORM F"/>
    <property type="match status" value="1"/>
</dbReference>
<dbReference type="SUPFAM" id="SSF57850">
    <property type="entry name" value="RING/U-box"/>
    <property type="match status" value="1"/>
</dbReference>
<dbReference type="InterPro" id="IPR047153">
    <property type="entry name" value="TRIM45/56/19-like"/>
</dbReference>
<dbReference type="PANTHER" id="PTHR25462">
    <property type="entry name" value="BONUS, ISOFORM C-RELATED"/>
    <property type="match status" value="1"/>
</dbReference>
<evidence type="ECO:0000256" key="2">
    <source>
        <dbReference type="ARBA" id="ARBA00022771"/>
    </source>
</evidence>
<dbReference type="InterPro" id="IPR027370">
    <property type="entry name" value="Znf-RING_euk"/>
</dbReference>
<feature type="domain" description="RING-type" evidence="5">
    <location>
        <begin position="10"/>
        <end position="57"/>
    </location>
</feature>
<reference evidence="6 7" key="1">
    <citation type="journal article" date="2012" name="Genome Biol.">
        <title>Sequencing three crocodilian genomes to illuminate the evolution of archosaurs and amniotes.</title>
        <authorList>
            <person name="St John J.A."/>
            <person name="Braun E.L."/>
            <person name="Isberg S.R."/>
            <person name="Miles L.G."/>
            <person name="Chong A.Y."/>
            <person name="Gongora J."/>
            <person name="Dalzell P."/>
            <person name="Moran C."/>
            <person name="Bed'hom B."/>
            <person name="Abzhanov A."/>
            <person name="Burgess S.C."/>
            <person name="Cooksey A.M."/>
            <person name="Castoe T.A."/>
            <person name="Crawford N.G."/>
            <person name="Densmore L.D."/>
            <person name="Drew J.C."/>
            <person name="Edwards S.V."/>
            <person name="Faircloth B.C."/>
            <person name="Fujita M.K."/>
            <person name="Greenwold M.J."/>
            <person name="Hoffmann F.G."/>
            <person name="Howard J.M."/>
            <person name="Iguchi T."/>
            <person name="Janes D.E."/>
            <person name="Khan S.Y."/>
            <person name="Kohno S."/>
            <person name="de Koning A.J."/>
            <person name="Lance S.L."/>
            <person name="McCarthy F.M."/>
            <person name="McCormack J.E."/>
            <person name="Merchant M.E."/>
            <person name="Peterson D.G."/>
            <person name="Pollock D.D."/>
            <person name="Pourmand N."/>
            <person name="Raney B.J."/>
            <person name="Roessler K.A."/>
            <person name="Sanford J.R."/>
            <person name="Sawyer R.H."/>
            <person name="Schmidt C.J."/>
            <person name="Triplett E.W."/>
            <person name="Tuberville T.D."/>
            <person name="Venegas-Anaya M."/>
            <person name="Howard J.T."/>
            <person name="Jarvis E.D."/>
            <person name="Guillette L.J.Jr."/>
            <person name="Glenn T.C."/>
            <person name="Green R.E."/>
            <person name="Ray D.A."/>
        </authorList>
    </citation>
    <scope>NUCLEOTIDE SEQUENCE [LARGE SCALE GENOMIC DNA]</scope>
    <source>
        <strain evidence="6">KSC_2009_1</strain>
    </source>
</reference>
<dbReference type="EMBL" id="AKHW03004488">
    <property type="protein sequence ID" value="KYO29842.1"/>
    <property type="molecule type" value="Genomic_DNA"/>
</dbReference>
<dbReference type="PROSITE" id="PS50089">
    <property type="entry name" value="ZF_RING_2"/>
    <property type="match status" value="1"/>
</dbReference>
<dbReference type="GO" id="GO:0061630">
    <property type="term" value="F:ubiquitin protein ligase activity"/>
    <property type="evidence" value="ECO:0007669"/>
    <property type="project" value="TreeGrafter"/>
</dbReference>
<organism evidence="6 7">
    <name type="scientific">Alligator mississippiensis</name>
    <name type="common">American alligator</name>
    <dbReference type="NCBI Taxonomy" id="8496"/>
    <lineage>
        <taxon>Eukaryota</taxon>
        <taxon>Metazoa</taxon>
        <taxon>Chordata</taxon>
        <taxon>Craniata</taxon>
        <taxon>Vertebrata</taxon>
        <taxon>Euteleostomi</taxon>
        <taxon>Archelosauria</taxon>
        <taxon>Archosauria</taxon>
        <taxon>Crocodylia</taxon>
        <taxon>Alligatoridae</taxon>
        <taxon>Alligatorinae</taxon>
        <taxon>Alligator</taxon>
    </lineage>
</organism>
<evidence type="ECO:0000313" key="7">
    <source>
        <dbReference type="Proteomes" id="UP000050525"/>
    </source>
</evidence>
<dbReference type="Proteomes" id="UP000050525">
    <property type="component" value="Unassembled WGS sequence"/>
</dbReference>
<dbReference type="PROSITE" id="PS00518">
    <property type="entry name" value="ZF_RING_1"/>
    <property type="match status" value="1"/>
</dbReference>
<dbReference type="Gene3D" id="3.30.160.60">
    <property type="entry name" value="Classic Zinc Finger"/>
    <property type="match status" value="1"/>
</dbReference>
<evidence type="ECO:0000256" key="4">
    <source>
        <dbReference type="PROSITE-ProRule" id="PRU00175"/>
    </source>
</evidence>
<evidence type="ECO:0000256" key="1">
    <source>
        <dbReference type="ARBA" id="ARBA00022723"/>
    </source>
</evidence>
<dbReference type="InterPro" id="IPR017907">
    <property type="entry name" value="Znf_RING_CS"/>
</dbReference>
<dbReference type="AlphaFoldDB" id="A0A151MZ96"/>
<protein>
    <recommendedName>
        <fullName evidence="5">RING-type domain-containing protein</fullName>
    </recommendedName>
</protein>
<comment type="caution">
    <text evidence="6">The sequence shown here is derived from an EMBL/GenBank/DDBJ whole genome shotgun (WGS) entry which is preliminary data.</text>
</comment>